<dbReference type="EMBL" id="PXYI01000002">
    <property type="protein sequence ID" value="PSJ41570.1"/>
    <property type="molecule type" value="Genomic_DNA"/>
</dbReference>
<proteinExistence type="inferred from homology"/>
<keyword evidence="8" id="KW-1185">Reference proteome</keyword>
<dbReference type="GO" id="GO:0005829">
    <property type="term" value="C:cytosol"/>
    <property type="evidence" value="ECO:0007669"/>
    <property type="project" value="TreeGrafter"/>
</dbReference>
<evidence type="ECO:0000313" key="7">
    <source>
        <dbReference type="EMBL" id="PSJ41570.1"/>
    </source>
</evidence>
<accession>A0A2P7QUF2</accession>
<evidence type="ECO:0000256" key="1">
    <source>
        <dbReference type="ARBA" id="ARBA00022490"/>
    </source>
</evidence>
<dbReference type="Pfam" id="PF02527">
    <property type="entry name" value="GidB"/>
    <property type="match status" value="1"/>
</dbReference>
<evidence type="ECO:0000256" key="6">
    <source>
        <dbReference type="HAMAP-Rule" id="MF_00074"/>
    </source>
</evidence>
<comment type="function">
    <text evidence="6">Specifically methylates the N7 position of guanine in position 527 of 16S rRNA.</text>
</comment>
<evidence type="ECO:0000256" key="5">
    <source>
        <dbReference type="ARBA" id="ARBA00022691"/>
    </source>
</evidence>
<comment type="subcellular location">
    <subcellularLocation>
        <location evidence="6">Cytoplasm</location>
    </subcellularLocation>
</comment>
<comment type="caution">
    <text evidence="7">The sequence shown here is derived from an EMBL/GenBank/DDBJ whole genome shotgun (WGS) entry which is preliminary data.</text>
</comment>
<keyword evidence="3 6" id="KW-0489">Methyltransferase</keyword>
<evidence type="ECO:0000256" key="2">
    <source>
        <dbReference type="ARBA" id="ARBA00022552"/>
    </source>
</evidence>
<dbReference type="Proteomes" id="UP000241167">
    <property type="component" value="Unassembled WGS sequence"/>
</dbReference>
<dbReference type="InterPro" id="IPR029063">
    <property type="entry name" value="SAM-dependent_MTases_sf"/>
</dbReference>
<evidence type="ECO:0000256" key="3">
    <source>
        <dbReference type="ARBA" id="ARBA00022603"/>
    </source>
</evidence>
<evidence type="ECO:0000256" key="4">
    <source>
        <dbReference type="ARBA" id="ARBA00022679"/>
    </source>
</evidence>
<dbReference type="InterPro" id="IPR003682">
    <property type="entry name" value="rRNA_ssu_MeTfrase_G"/>
</dbReference>
<reference evidence="7 8" key="1">
    <citation type="submission" date="2018-03" db="EMBL/GenBank/DDBJ databases">
        <title>The draft genome of Sphingosinicella sp. GL-C-18.</title>
        <authorList>
            <person name="Liu L."/>
            <person name="Li L."/>
            <person name="Liang L."/>
            <person name="Zhang X."/>
            <person name="Wang T."/>
        </authorList>
    </citation>
    <scope>NUCLEOTIDE SEQUENCE [LARGE SCALE GENOMIC DNA]</scope>
    <source>
        <strain evidence="7 8">GL-C-18</strain>
    </source>
</reference>
<comment type="catalytic activity">
    <reaction evidence="6">
        <text>guanosine(527) in 16S rRNA + S-adenosyl-L-methionine = N(7)-methylguanosine(527) in 16S rRNA + S-adenosyl-L-homocysteine</text>
        <dbReference type="Rhea" id="RHEA:42732"/>
        <dbReference type="Rhea" id="RHEA-COMP:10209"/>
        <dbReference type="Rhea" id="RHEA-COMP:10210"/>
        <dbReference type="ChEBI" id="CHEBI:57856"/>
        <dbReference type="ChEBI" id="CHEBI:59789"/>
        <dbReference type="ChEBI" id="CHEBI:74269"/>
        <dbReference type="ChEBI" id="CHEBI:74480"/>
        <dbReference type="EC" id="2.1.1.170"/>
    </reaction>
</comment>
<evidence type="ECO:0000313" key="8">
    <source>
        <dbReference type="Proteomes" id="UP000241167"/>
    </source>
</evidence>
<name>A0A2P7QUF2_9SPHN</name>
<dbReference type="OrthoDB" id="9808773at2"/>
<dbReference type="RefSeq" id="WP_106511731.1">
    <property type="nucleotide sequence ID" value="NZ_PXYI01000002.1"/>
</dbReference>
<comment type="similarity">
    <text evidence="6">Belongs to the methyltransferase superfamily. RNA methyltransferase RsmG family.</text>
</comment>
<keyword evidence="2 6" id="KW-0698">rRNA processing</keyword>
<dbReference type="GO" id="GO:0070043">
    <property type="term" value="F:rRNA (guanine-N7-)-methyltransferase activity"/>
    <property type="evidence" value="ECO:0007669"/>
    <property type="project" value="UniProtKB-UniRule"/>
</dbReference>
<dbReference type="PANTHER" id="PTHR31760">
    <property type="entry name" value="S-ADENOSYL-L-METHIONINE-DEPENDENT METHYLTRANSFERASES SUPERFAMILY PROTEIN"/>
    <property type="match status" value="1"/>
</dbReference>
<dbReference type="PANTHER" id="PTHR31760:SF0">
    <property type="entry name" value="S-ADENOSYL-L-METHIONINE-DEPENDENT METHYLTRANSFERASES SUPERFAMILY PROTEIN"/>
    <property type="match status" value="1"/>
</dbReference>
<sequence length="210" mass="23481">MTEDQARDALDVPRETLARLDSFVRYLTEENDRQNLVSRPSLESVWARHIYDSAQLLRFVPEQANTWLDLGTGAGFPGLIAAAMHPANFTLVEARRLRVEFLIRSAEILGVAERTDILLSKIEAVPLGAFAVISARAFAPLDKLLGLAEKFSTTDTVWVLPKGRNAKSELDAIRSSWQGDFRLEPSLTDSDAQIIVAREVRRKHGGKRTR</sequence>
<organism evidence="7 8">
    <name type="scientific">Allosphingosinicella deserti</name>
    <dbReference type="NCBI Taxonomy" id="2116704"/>
    <lineage>
        <taxon>Bacteria</taxon>
        <taxon>Pseudomonadati</taxon>
        <taxon>Pseudomonadota</taxon>
        <taxon>Alphaproteobacteria</taxon>
        <taxon>Sphingomonadales</taxon>
        <taxon>Sphingomonadaceae</taxon>
        <taxon>Allosphingosinicella</taxon>
    </lineage>
</organism>
<dbReference type="EC" id="2.1.1.170" evidence="6"/>
<dbReference type="Gene3D" id="3.40.50.150">
    <property type="entry name" value="Vaccinia Virus protein VP39"/>
    <property type="match status" value="1"/>
</dbReference>
<keyword evidence="4 6" id="KW-0808">Transferase</keyword>
<keyword evidence="1 6" id="KW-0963">Cytoplasm</keyword>
<gene>
    <name evidence="6" type="primary">rsmG</name>
    <name evidence="7" type="ORF">C7I55_04475</name>
</gene>
<feature type="binding site" evidence="6">
    <location>
        <position position="136"/>
    </location>
    <ligand>
        <name>S-adenosyl-L-methionine</name>
        <dbReference type="ChEBI" id="CHEBI:59789"/>
    </ligand>
</feature>
<dbReference type="HAMAP" id="MF_00074">
    <property type="entry name" value="16SrRNA_methyltr_G"/>
    <property type="match status" value="1"/>
</dbReference>
<comment type="caution">
    <text evidence="6">Lacks conserved residue(s) required for the propagation of feature annotation.</text>
</comment>
<feature type="binding site" evidence="6">
    <location>
        <position position="76"/>
    </location>
    <ligand>
        <name>S-adenosyl-L-methionine</name>
        <dbReference type="ChEBI" id="CHEBI:59789"/>
    </ligand>
</feature>
<protein>
    <recommendedName>
        <fullName evidence="6">Ribosomal RNA small subunit methyltransferase G</fullName>
        <ecNumber evidence="6">2.1.1.170</ecNumber>
    </recommendedName>
    <alternativeName>
        <fullName evidence="6">16S rRNA 7-methylguanosine methyltransferase</fullName>
        <shortName evidence="6">16S rRNA m7G methyltransferase</shortName>
    </alternativeName>
</protein>
<keyword evidence="5 6" id="KW-0949">S-adenosyl-L-methionine</keyword>
<dbReference type="SUPFAM" id="SSF53335">
    <property type="entry name" value="S-adenosyl-L-methionine-dependent methyltransferases"/>
    <property type="match status" value="1"/>
</dbReference>
<feature type="binding site" evidence="6">
    <location>
        <begin position="122"/>
        <end position="123"/>
    </location>
    <ligand>
        <name>S-adenosyl-L-methionine</name>
        <dbReference type="ChEBI" id="CHEBI:59789"/>
    </ligand>
</feature>
<feature type="binding site" evidence="6">
    <location>
        <position position="71"/>
    </location>
    <ligand>
        <name>S-adenosyl-L-methionine</name>
        <dbReference type="ChEBI" id="CHEBI:59789"/>
    </ligand>
</feature>
<dbReference type="AlphaFoldDB" id="A0A2P7QUF2"/>